<dbReference type="Gene3D" id="2.30.30.30">
    <property type="match status" value="1"/>
</dbReference>
<dbReference type="AlphaFoldDB" id="A0A1I1MSB4"/>
<keyword evidence="3 5" id="KW-0687">Ribonucleoprotein</keyword>
<evidence type="ECO:0000259" key="7">
    <source>
        <dbReference type="SMART" id="SM00739"/>
    </source>
</evidence>
<dbReference type="GO" id="GO:0019843">
    <property type="term" value="F:rRNA binding"/>
    <property type="evidence" value="ECO:0007669"/>
    <property type="project" value="UniProtKB-UniRule"/>
</dbReference>
<keyword evidence="5" id="KW-0699">rRNA-binding</keyword>
<evidence type="ECO:0000313" key="8">
    <source>
        <dbReference type="EMBL" id="SFC88261.1"/>
    </source>
</evidence>
<dbReference type="Pfam" id="PF00467">
    <property type="entry name" value="KOW"/>
    <property type="match status" value="1"/>
</dbReference>
<dbReference type="GO" id="GO:0005840">
    <property type="term" value="C:ribosome"/>
    <property type="evidence" value="ECO:0007669"/>
    <property type="project" value="UniProtKB-KW"/>
</dbReference>
<dbReference type="SUPFAM" id="SSF50104">
    <property type="entry name" value="Translation proteins SH3-like domain"/>
    <property type="match status" value="1"/>
</dbReference>
<dbReference type="EMBL" id="FOLE01000011">
    <property type="protein sequence ID" value="SFC88261.1"/>
    <property type="molecule type" value="Genomic_DNA"/>
</dbReference>
<dbReference type="InterPro" id="IPR041988">
    <property type="entry name" value="Ribosomal_uL24_KOW"/>
</dbReference>
<dbReference type="InterPro" id="IPR008991">
    <property type="entry name" value="Translation_prot_SH3-like_sf"/>
</dbReference>
<dbReference type="InterPro" id="IPR057264">
    <property type="entry name" value="Ribosomal_uL24_C"/>
</dbReference>
<evidence type="ECO:0000256" key="5">
    <source>
        <dbReference type="HAMAP-Rule" id="MF_01326"/>
    </source>
</evidence>
<evidence type="ECO:0000256" key="4">
    <source>
        <dbReference type="ARBA" id="ARBA00035206"/>
    </source>
</evidence>
<evidence type="ECO:0000256" key="6">
    <source>
        <dbReference type="RuleBase" id="RU003477"/>
    </source>
</evidence>
<organism evidence="8 9">
    <name type="scientific">Flexibacter flexilis DSM 6793</name>
    <dbReference type="NCBI Taxonomy" id="927664"/>
    <lineage>
        <taxon>Bacteria</taxon>
        <taxon>Pseudomonadati</taxon>
        <taxon>Bacteroidota</taxon>
        <taxon>Cytophagia</taxon>
        <taxon>Cytophagales</taxon>
        <taxon>Flexibacteraceae</taxon>
        <taxon>Flexibacter</taxon>
    </lineage>
</organism>
<dbReference type="CDD" id="cd06089">
    <property type="entry name" value="KOW_RPL26"/>
    <property type="match status" value="1"/>
</dbReference>
<dbReference type="Pfam" id="PF17136">
    <property type="entry name" value="ribosomal_L24"/>
    <property type="match status" value="1"/>
</dbReference>
<keyword evidence="9" id="KW-1185">Reference proteome</keyword>
<dbReference type="GO" id="GO:0006412">
    <property type="term" value="P:translation"/>
    <property type="evidence" value="ECO:0007669"/>
    <property type="project" value="UniProtKB-UniRule"/>
</dbReference>
<dbReference type="InterPro" id="IPR014722">
    <property type="entry name" value="Rib_uL2_dom2"/>
</dbReference>
<feature type="domain" description="KOW" evidence="7">
    <location>
        <begin position="11"/>
        <end position="38"/>
    </location>
</feature>
<comment type="subunit">
    <text evidence="5">Part of the 50S ribosomal subunit.</text>
</comment>
<sequence length="117" mass="12508">MKAQPKKIKLRIKVGDEVTVIAGDSKGKTGTVLSVDAVKNRAIVKDVNLVTKHIKPTAATANAAAQQGDIVKKEASIHISNLALIDPKSGKATRVGRKLDEKGKLQRFSKKTGDIIK</sequence>
<gene>
    <name evidence="5" type="primary">rplX</name>
    <name evidence="8" type="ORF">SAMN05421780_11180</name>
</gene>
<proteinExistence type="inferred from homology"/>
<keyword evidence="5" id="KW-0694">RNA-binding</keyword>
<dbReference type="HAMAP" id="MF_01326_B">
    <property type="entry name" value="Ribosomal_uL24_B"/>
    <property type="match status" value="1"/>
</dbReference>
<dbReference type="SMART" id="SM00739">
    <property type="entry name" value="KOW"/>
    <property type="match status" value="1"/>
</dbReference>
<evidence type="ECO:0000313" key="9">
    <source>
        <dbReference type="Proteomes" id="UP000199514"/>
    </source>
</evidence>
<reference evidence="8 9" key="1">
    <citation type="submission" date="2016-10" db="EMBL/GenBank/DDBJ databases">
        <authorList>
            <person name="de Groot N.N."/>
        </authorList>
    </citation>
    <scope>NUCLEOTIDE SEQUENCE [LARGE SCALE GENOMIC DNA]</scope>
    <source>
        <strain evidence="8 9">DSM 6793</strain>
    </source>
</reference>
<dbReference type="PROSITE" id="PS01108">
    <property type="entry name" value="RIBOSOMAL_L24"/>
    <property type="match status" value="1"/>
</dbReference>
<accession>A0A1I1MSB4</accession>
<dbReference type="InterPro" id="IPR005825">
    <property type="entry name" value="Ribosomal_uL24_CS"/>
</dbReference>
<dbReference type="STRING" id="927664.SAMN05421780_11180"/>
<evidence type="ECO:0000256" key="2">
    <source>
        <dbReference type="ARBA" id="ARBA00022980"/>
    </source>
</evidence>
<protein>
    <recommendedName>
        <fullName evidence="4 5">Large ribosomal subunit protein uL24</fullName>
    </recommendedName>
</protein>
<dbReference type="PANTHER" id="PTHR12903">
    <property type="entry name" value="MITOCHONDRIAL RIBOSOMAL PROTEIN L24"/>
    <property type="match status" value="1"/>
</dbReference>
<dbReference type="Proteomes" id="UP000199514">
    <property type="component" value="Unassembled WGS sequence"/>
</dbReference>
<dbReference type="InterPro" id="IPR003256">
    <property type="entry name" value="Ribosomal_uL24"/>
</dbReference>
<dbReference type="NCBIfam" id="TIGR01079">
    <property type="entry name" value="rplX_bact"/>
    <property type="match status" value="1"/>
</dbReference>
<evidence type="ECO:0000256" key="3">
    <source>
        <dbReference type="ARBA" id="ARBA00023274"/>
    </source>
</evidence>
<comment type="function">
    <text evidence="5">One of two assembly initiator proteins, it binds directly to the 5'-end of the 23S rRNA, where it nucleates assembly of the 50S subunit.</text>
</comment>
<dbReference type="InterPro" id="IPR005824">
    <property type="entry name" value="KOW"/>
</dbReference>
<evidence type="ECO:0000256" key="1">
    <source>
        <dbReference type="ARBA" id="ARBA00010618"/>
    </source>
</evidence>
<name>A0A1I1MSB4_9BACT</name>
<dbReference type="OrthoDB" id="9807419at2"/>
<dbReference type="RefSeq" id="WP_091515712.1">
    <property type="nucleotide sequence ID" value="NZ_FOLE01000011.1"/>
</dbReference>
<keyword evidence="2 5" id="KW-0689">Ribosomal protein</keyword>
<comment type="similarity">
    <text evidence="1 5 6">Belongs to the universal ribosomal protein uL24 family.</text>
</comment>
<comment type="function">
    <text evidence="5">One of the proteins that surrounds the polypeptide exit tunnel on the outside of the subunit.</text>
</comment>
<dbReference type="GO" id="GO:0003735">
    <property type="term" value="F:structural constituent of ribosome"/>
    <property type="evidence" value="ECO:0007669"/>
    <property type="project" value="InterPro"/>
</dbReference>
<dbReference type="GO" id="GO:1990904">
    <property type="term" value="C:ribonucleoprotein complex"/>
    <property type="evidence" value="ECO:0007669"/>
    <property type="project" value="UniProtKB-KW"/>
</dbReference>